<sequence>MLLSWSRCRRGLKTVTKSKYSLGIGEAFPESEESQVANATSIGSFRLRSGTLEETNSFVLDKSISEELETENLILVKEDTQRLLVDKESTHATSGKYLIDMDGSFSINELQRLPGKKLAISFNGSTINVEEDDIKVVGRVAMVMGKE</sequence>
<dbReference type="Pfam" id="PF16452">
    <property type="entry name" value="Phage_CI_C"/>
    <property type="match status" value="1"/>
</dbReference>
<dbReference type="AlphaFoldDB" id="B6ERC7"/>
<dbReference type="HOGENOM" id="CLU_1902253_0_0_6"/>
<evidence type="ECO:0000313" key="3">
    <source>
        <dbReference type="Proteomes" id="UP000001730"/>
    </source>
</evidence>
<feature type="domain" description="Bacteriophage CI repressor C-terminal" evidence="1">
    <location>
        <begin position="44"/>
        <end position="141"/>
    </location>
</feature>
<evidence type="ECO:0000259" key="1">
    <source>
        <dbReference type="Pfam" id="PF16452"/>
    </source>
</evidence>
<gene>
    <name evidence="2" type="ordered locus">VSAL_II0506</name>
</gene>
<dbReference type="KEGG" id="vsa:VSAL_II0506"/>
<accession>B6ERC7</accession>
<proteinExistence type="predicted"/>
<evidence type="ECO:0000313" key="2">
    <source>
        <dbReference type="EMBL" id="CAQ81260.1"/>
    </source>
</evidence>
<dbReference type="Proteomes" id="UP000001730">
    <property type="component" value="Chromosome 2"/>
</dbReference>
<dbReference type="SUPFAM" id="SSF51306">
    <property type="entry name" value="LexA/Signal peptidase"/>
    <property type="match status" value="1"/>
</dbReference>
<dbReference type="EMBL" id="FM178380">
    <property type="protein sequence ID" value="CAQ81260.1"/>
    <property type="molecule type" value="Genomic_DNA"/>
</dbReference>
<dbReference type="InterPro" id="IPR032499">
    <property type="entry name" value="Phage_CI_C"/>
</dbReference>
<reference evidence="2 3" key="1">
    <citation type="journal article" date="2008" name="BMC Genomics">
        <title>The genome sequence of the fish pathogen Aliivibrio salmonicida strain LFI1238 shows extensive evidence of gene decay.</title>
        <authorList>
            <person name="Hjerde E."/>
            <person name="Lorentzen M.S."/>
            <person name="Holden M.T."/>
            <person name="Seeger K."/>
            <person name="Paulsen S."/>
            <person name="Bason N."/>
            <person name="Churcher C."/>
            <person name="Harris D."/>
            <person name="Norbertczak H."/>
            <person name="Quail M.A."/>
            <person name="Sanders S."/>
            <person name="Thurston S."/>
            <person name="Parkhill J."/>
            <person name="Willassen N.P."/>
            <person name="Thomson N.R."/>
        </authorList>
    </citation>
    <scope>NUCLEOTIDE SEQUENCE [LARGE SCALE GENOMIC DNA]</scope>
    <source>
        <strain evidence="2 3">LFI1238</strain>
    </source>
</reference>
<dbReference type="InterPro" id="IPR036286">
    <property type="entry name" value="LexA/Signal_pep-like_sf"/>
</dbReference>
<protein>
    <recommendedName>
        <fullName evidence="1">Bacteriophage CI repressor C-terminal domain-containing protein</fullName>
    </recommendedName>
</protein>
<name>B6ERC7_ALISL</name>
<dbReference type="Gene3D" id="2.10.109.10">
    <property type="entry name" value="Umud Fragment, subunit A"/>
    <property type="match status" value="1"/>
</dbReference>
<dbReference type="GO" id="GO:0051259">
    <property type="term" value="P:protein complex oligomerization"/>
    <property type="evidence" value="ECO:0007669"/>
    <property type="project" value="InterPro"/>
</dbReference>
<organism evidence="2 3">
    <name type="scientific">Aliivibrio salmonicida (strain LFI1238)</name>
    <name type="common">Vibrio salmonicida (strain LFI1238)</name>
    <dbReference type="NCBI Taxonomy" id="316275"/>
    <lineage>
        <taxon>Bacteria</taxon>
        <taxon>Pseudomonadati</taxon>
        <taxon>Pseudomonadota</taxon>
        <taxon>Gammaproteobacteria</taxon>
        <taxon>Vibrionales</taxon>
        <taxon>Vibrionaceae</taxon>
        <taxon>Aliivibrio</taxon>
    </lineage>
</organism>
<dbReference type="eggNOG" id="COG2932">
    <property type="taxonomic scope" value="Bacteria"/>
</dbReference>
<keyword evidence="3" id="KW-1185">Reference proteome</keyword>